<evidence type="ECO:0000256" key="1">
    <source>
        <dbReference type="ARBA" id="ARBA00004889"/>
    </source>
</evidence>
<protein>
    <recommendedName>
        <fullName evidence="2 7">Orotate phosphoribosyltransferase</fullName>
        <shortName evidence="7">OPRT</shortName>
        <shortName evidence="7">OPRTase</shortName>
        <ecNumber evidence="2 7">2.4.2.10</ecNumber>
    </recommendedName>
</protein>
<reference evidence="9 10" key="1">
    <citation type="journal article" date="2017" name="Arch. Microbiol.">
        <title>Mariprofundus micogutta sp. nov., a novel iron-oxidizing zetaproteobacterium isolated from a deep-sea hydrothermal field at the Bayonnaise knoll of the Izu-Ogasawara arc, and a description of Mariprofundales ord. nov. and Zetaproteobacteria classis nov.</title>
        <authorList>
            <person name="Makita H."/>
            <person name="Tanaka E."/>
            <person name="Mitsunobu S."/>
            <person name="Miyazaki M."/>
            <person name="Nunoura T."/>
            <person name="Uematsu K."/>
            <person name="Takaki Y."/>
            <person name="Nishi S."/>
            <person name="Shimamura S."/>
            <person name="Takai K."/>
        </authorList>
    </citation>
    <scope>NUCLEOTIDE SEQUENCE [LARGE SCALE GENOMIC DNA]</scope>
    <source>
        <strain evidence="9 10">ET2</strain>
    </source>
</reference>
<dbReference type="UniPathway" id="UPA00070">
    <property type="reaction ID" value="UER00119"/>
</dbReference>
<comment type="pathway">
    <text evidence="1 7">Pyrimidine metabolism; UMP biosynthesis via de novo pathway; UMP from orotate: step 1/2.</text>
</comment>
<dbReference type="NCBIfam" id="TIGR01367">
    <property type="entry name" value="pyrE_Therm"/>
    <property type="match status" value="1"/>
</dbReference>
<evidence type="ECO:0000256" key="2">
    <source>
        <dbReference type="ARBA" id="ARBA00011971"/>
    </source>
</evidence>
<dbReference type="EMBL" id="BDFD01000014">
    <property type="protein sequence ID" value="GAV20709.1"/>
    <property type="molecule type" value="Genomic_DNA"/>
</dbReference>
<keyword evidence="6 7" id="KW-0665">Pyrimidine biosynthesis</keyword>
<dbReference type="InterPro" id="IPR000836">
    <property type="entry name" value="PRTase_dom"/>
</dbReference>
<comment type="similarity">
    <text evidence="7">Belongs to the purine/pyrimidine phosphoribosyltransferase family. PyrE subfamily.</text>
</comment>
<dbReference type="CDD" id="cd06223">
    <property type="entry name" value="PRTases_typeI"/>
    <property type="match status" value="1"/>
</dbReference>
<sequence length="193" mass="20708">MNENEILAMYEDAGALLNGHFVLSSGRHSSRYLQSALVLMNISHATALAAELISKVSDEEIDMVVSPAIGGLVIGQEVARQLNKPFIFTERKEGEMQLRRGFSIPEGTRLLVVEDVITTGGSVRECMVVVREHGGTPIKVLAVVDRAPDAEGRFDVPFATAISLSVETHDPSDCPLCREGVLPAIKPGSRGAA</sequence>
<dbReference type="GO" id="GO:0004588">
    <property type="term" value="F:orotate phosphoribosyltransferase activity"/>
    <property type="evidence" value="ECO:0007669"/>
    <property type="project" value="UniProtKB-UniRule"/>
</dbReference>
<dbReference type="InterPro" id="IPR006273">
    <property type="entry name" value="Orotate_PRibTrfase_bac"/>
</dbReference>
<dbReference type="Gene3D" id="3.40.50.2020">
    <property type="match status" value="1"/>
</dbReference>
<keyword evidence="10" id="KW-1185">Reference proteome</keyword>
<evidence type="ECO:0000313" key="10">
    <source>
        <dbReference type="Proteomes" id="UP000231632"/>
    </source>
</evidence>
<dbReference type="AlphaFoldDB" id="A0A1L8CPF4"/>
<dbReference type="EC" id="2.4.2.10" evidence="2 7"/>
<dbReference type="InterPro" id="IPR029057">
    <property type="entry name" value="PRTase-like"/>
</dbReference>
<feature type="binding site" evidence="7">
    <location>
        <position position="118"/>
    </location>
    <ligand>
        <name>orotate</name>
        <dbReference type="ChEBI" id="CHEBI:30839"/>
    </ligand>
</feature>
<keyword evidence="4 7" id="KW-0808">Transferase</keyword>
<name>A0A1L8CPF4_9PROT</name>
<dbReference type="SUPFAM" id="SSF53271">
    <property type="entry name" value="PRTase-like"/>
    <property type="match status" value="1"/>
</dbReference>
<dbReference type="OrthoDB" id="9783570at2"/>
<dbReference type="PANTHER" id="PTHR19278">
    <property type="entry name" value="OROTATE PHOSPHORIBOSYLTRANSFERASE"/>
    <property type="match status" value="1"/>
</dbReference>
<dbReference type="InterPro" id="IPR023031">
    <property type="entry name" value="OPRT"/>
</dbReference>
<feature type="binding site" evidence="7">
    <location>
        <position position="146"/>
    </location>
    <ligand>
        <name>orotate</name>
        <dbReference type="ChEBI" id="CHEBI:30839"/>
    </ligand>
</feature>
<dbReference type="GO" id="GO:0000287">
    <property type="term" value="F:magnesium ion binding"/>
    <property type="evidence" value="ECO:0007669"/>
    <property type="project" value="UniProtKB-UniRule"/>
</dbReference>
<evidence type="ECO:0000259" key="8">
    <source>
        <dbReference type="Pfam" id="PF00156"/>
    </source>
</evidence>
<evidence type="ECO:0000256" key="5">
    <source>
        <dbReference type="ARBA" id="ARBA00022842"/>
    </source>
</evidence>
<feature type="binding site" evidence="7">
    <location>
        <position position="91"/>
    </location>
    <ligand>
        <name>5-phospho-alpha-D-ribose 1-diphosphate</name>
        <dbReference type="ChEBI" id="CHEBI:58017"/>
        <note>ligand shared between dimeric partners</note>
    </ligand>
</feature>
<feature type="binding site" description="in other chain" evidence="7">
    <location>
        <position position="92"/>
    </location>
    <ligand>
        <name>5-phospho-alpha-D-ribose 1-diphosphate</name>
        <dbReference type="ChEBI" id="CHEBI:58017"/>
        <note>ligand shared between dimeric partners</note>
    </ligand>
</feature>
<dbReference type="RefSeq" id="WP_072660020.1">
    <property type="nucleotide sequence ID" value="NZ_BDFD01000014.1"/>
</dbReference>
<keyword evidence="5 7" id="KW-0460">Magnesium</keyword>
<accession>A0A1L8CPF4</accession>
<dbReference type="Pfam" id="PF00156">
    <property type="entry name" value="Pribosyltran"/>
    <property type="match status" value="1"/>
</dbReference>
<keyword evidence="3 7" id="KW-0328">Glycosyltransferase</keyword>
<evidence type="ECO:0000256" key="6">
    <source>
        <dbReference type="ARBA" id="ARBA00022975"/>
    </source>
</evidence>
<feature type="binding site" description="in other chain" evidence="7">
    <location>
        <begin position="114"/>
        <end position="122"/>
    </location>
    <ligand>
        <name>5-phospho-alpha-D-ribose 1-diphosphate</name>
        <dbReference type="ChEBI" id="CHEBI:58017"/>
        <note>ligand shared between dimeric partners</note>
    </ligand>
</feature>
<comment type="cofactor">
    <cofactor evidence="7">
        <name>Mg(2+)</name>
        <dbReference type="ChEBI" id="CHEBI:18420"/>
    </cofactor>
</comment>
<gene>
    <name evidence="7" type="primary">pyrE</name>
    <name evidence="9" type="ORF">MMIC_P1682</name>
</gene>
<comment type="caution">
    <text evidence="7">Lacks conserved residue(s) required for the propagation of feature annotation.</text>
</comment>
<evidence type="ECO:0000256" key="7">
    <source>
        <dbReference type="HAMAP-Rule" id="MF_01208"/>
    </source>
</evidence>
<proteinExistence type="inferred from homology"/>
<evidence type="ECO:0000256" key="3">
    <source>
        <dbReference type="ARBA" id="ARBA00022676"/>
    </source>
</evidence>
<dbReference type="Proteomes" id="UP000231632">
    <property type="component" value="Unassembled WGS sequence"/>
</dbReference>
<dbReference type="PANTHER" id="PTHR19278:SF9">
    <property type="entry name" value="URIDINE 5'-MONOPHOSPHATE SYNTHASE"/>
    <property type="match status" value="1"/>
</dbReference>
<organism evidence="9 10">
    <name type="scientific">Mariprofundus micogutta</name>
    <dbReference type="NCBI Taxonomy" id="1921010"/>
    <lineage>
        <taxon>Bacteria</taxon>
        <taxon>Pseudomonadati</taxon>
        <taxon>Pseudomonadota</taxon>
        <taxon>Candidatius Mariprofundia</taxon>
        <taxon>Mariprofundales</taxon>
        <taxon>Mariprofundaceae</taxon>
        <taxon>Mariprofundus</taxon>
    </lineage>
</organism>
<evidence type="ECO:0000256" key="4">
    <source>
        <dbReference type="ARBA" id="ARBA00022679"/>
    </source>
</evidence>
<evidence type="ECO:0000313" key="9">
    <source>
        <dbReference type="EMBL" id="GAV20709.1"/>
    </source>
</evidence>
<dbReference type="GO" id="GO:0044205">
    <property type="term" value="P:'de novo' UMP biosynthetic process"/>
    <property type="evidence" value="ECO:0007669"/>
    <property type="project" value="UniProtKB-UniRule"/>
</dbReference>
<comment type="caution">
    <text evidence="9">The sequence shown here is derived from an EMBL/GenBank/DDBJ whole genome shotgun (WGS) entry which is preliminary data.</text>
</comment>
<comment type="catalytic activity">
    <reaction evidence="7">
        <text>orotidine 5'-phosphate + diphosphate = orotate + 5-phospho-alpha-D-ribose 1-diphosphate</text>
        <dbReference type="Rhea" id="RHEA:10380"/>
        <dbReference type="ChEBI" id="CHEBI:30839"/>
        <dbReference type="ChEBI" id="CHEBI:33019"/>
        <dbReference type="ChEBI" id="CHEBI:57538"/>
        <dbReference type="ChEBI" id="CHEBI:58017"/>
        <dbReference type="EC" id="2.4.2.10"/>
    </reaction>
</comment>
<feature type="domain" description="Phosphoribosyltransferase" evidence="8">
    <location>
        <begin position="45"/>
        <end position="147"/>
    </location>
</feature>
<comment type="subunit">
    <text evidence="7">Homodimer.</text>
</comment>
<dbReference type="GO" id="GO:0019856">
    <property type="term" value="P:pyrimidine nucleobase biosynthetic process"/>
    <property type="evidence" value="ECO:0007669"/>
    <property type="project" value="InterPro"/>
</dbReference>
<dbReference type="STRING" id="1921010.MMIC_P1682"/>
<dbReference type="HAMAP" id="MF_01208">
    <property type="entry name" value="PyrE"/>
    <property type="match status" value="1"/>
</dbReference>
<comment type="function">
    <text evidence="7">Catalyzes the transfer of a ribosyl phosphate group from 5-phosphoribose 1-diphosphate to orotate, leading to the formation of orotidine monophosphate (OMP).</text>
</comment>